<feature type="signal peptide" evidence="2">
    <location>
        <begin position="1"/>
        <end position="22"/>
    </location>
</feature>
<protein>
    <submittedName>
        <fullName evidence="4">Uncharacterized protein</fullName>
    </submittedName>
</protein>
<dbReference type="Proteomes" id="UP000046393">
    <property type="component" value="Unplaced"/>
</dbReference>
<reference evidence="4" key="1">
    <citation type="submission" date="2017-02" db="UniProtKB">
        <authorList>
            <consortium name="WormBaseParasite"/>
        </authorList>
    </citation>
    <scope>IDENTIFICATION</scope>
</reference>
<feature type="region of interest" description="Disordered" evidence="1">
    <location>
        <begin position="81"/>
        <end position="155"/>
    </location>
</feature>
<evidence type="ECO:0000256" key="2">
    <source>
        <dbReference type="SAM" id="SignalP"/>
    </source>
</evidence>
<feature type="compositionally biased region" description="Basic and acidic residues" evidence="1">
    <location>
        <begin position="144"/>
        <end position="155"/>
    </location>
</feature>
<keyword evidence="3" id="KW-1185">Reference proteome</keyword>
<dbReference type="WBParaSite" id="SMUV_0000118001-mRNA-1">
    <property type="protein sequence ID" value="SMUV_0000118001-mRNA-1"/>
    <property type="gene ID" value="SMUV_0000118001"/>
</dbReference>
<feature type="compositionally biased region" description="Basic residues" evidence="1">
    <location>
        <begin position="131"/>
        <end position="143"/>
    </location>
</feature>
<dbReference type="AlphaFoldDB" id="A0A0N5AAK4"/>
<accession>A0A0N5AAK4</accession>
<evidence type="ECO:0000313" key="4">
    <source>
        <dbReference type="WBParaSite" id="SMUV_0000118001-mRNA-1"/>
    </source>
</evidence>
<sequence length="329" mass="37121">MMALPSFILAFIIECFLRLAAEQEKIERKQKTLERLRREALRRGIKIGPGSASEPDILIEPLPEPKSITEAKLRAKLLAKKKKNEVEGGNRSLPVTENLSPKERIPPLSVDAIVNSIEGTNGASGDNGNKRSSKSGRKKKGKRARENARQERDAINESIREKLAALKARKERIREIQKQLLNPDRKPTQMDEAYLKAQEQLKNLTAMREHLEELRKKGEELPDETAKILEEHLAEEEGNPAITCSENNEVETSVREEFNRVMISGNAVGKQSEECKANVGYSLTKGDCQCLISIEQALQEQKQLLLTIASRQTLRKKHPETVYEGIIEM</sequence>
<organism evidence="3 4">
    <name type="scientific">Syphacia muris</name>
    <dbReference type="NCBI Taxonomy" id="451379"/>
    <lineage>
        <taxon>Eukaryota</taxon>
        <taxon>Metazoa</taxon>
        <taxon>Ecdysozoa</taxon>
        <taxon>Nematoda</taxon>
        <taxon>Chromadorea</taxon>
        <taxon>Rhabditida</taxon>
        <taxon>Spirurina</taxon>
        <taxon>Oxyuridomorpha</taxon>
        <taxon>Oxyuroidea</taxon>
        <taxon>Oxyuridae</taxon>
        <taxon>Syphacia</taxon>
    </lineage>
</organism>
<evidence type="ECO:0000313" key="3">
    <source>
        <dbReference type="Proteomes" id="UP000046393"/>
    </source>
</evidence>
<feature type="chain" id="PRO_5005892919" evidence="2">
    <location>
        <begin position="23"/>
        <end position="329"/>
    </location>
</feature>
<evidence type="ECO:0000256" key="1">
    <source>
        <dbReference type="SAM" id="MobiDB-lite"/>
    </source>
</evidence>
<proteinExistence type="predicted"/>
<keyword evidence="2" id="KW-0732">Signal</keyword>
<name>A0A0N5AAK4_9BILA</name>
<feature type="compositionally biased region" description="Polar residues" evidence="1">
    <location>
        <begin position="117"/>
        <end position="126"/>
    </location>
</feature>